<evidence type="ECO:0000256" key="5">
    <source>
        <dbReference type="ARBA" id="ARBA00029433"/>
    </source>
</evidence>
<dbReference type="GO" id="GO:0008270">
    <property type="term" value="F:zinc ion binding"/>
    <property type="evidence" value="ECO:0007669"/>
    <property type="project" value="UniProtKB-KW"/>
</dbReference>
<feature type="region of interest" description="Disordered" evidence="6">
    <location>
        <begin position="126"/>
        <end position="155"/>
    </location>
</feature>
<accession>A0A9K3PIY3</accession>
<feature type="compositionally biased region" description="Low complexity" evidence="6">
    <location>
        <begin position="81"/>
        <end position="96"/>
    </location>
</feature>
<dbReference type="OrthoDB" id="1845386at2759"/>
<feature type="compositionally biased region" description="Low complexity" evidence="6">
    <location>
        <begin position="331"/>
        <end position="343"/>
    </location>
</feature>
<feature type="region of interest" description="Disordered" evidence="6">
    <location>
        <begin position="75"/>
        <end position="109"/>
    </location>
</feature>
<gene>
    <name evidence="9" type="ORF">IV203_012019</name>
</gene>
<dbReference type="Pfam" id="PF26148">
    <property type="entry name" value="VPS18_RING_C"/>
    <property type="match status" value="1"/>
</dbReference>
<evidence type="ECO:0000313" key="9">
    <source>
        <dbReference type="EMBL" id="KAG7349422.1"/>
    </source>
</evidence>
<feature type="region of interest" description="Disordered" evidence="6">
    <location>
        <begin position="331"/>
        <end position="350"/>
    </location>
</feature>
<evidence type="ECO:0000256" key="6">
    <source>
        <dbReference type="SAM" id="MobiDB-lite"/>
    </source>
</evidence>
<keyword evidence="2" id="KW-0863">Zinc-finger</keyword>
<keyword evidence="3" id="KW-0862">Zinc</keyword>
<sequence>MFSDVERRTPSSRGVGFTKIGRNTKDNNNIKNNDPSPGEPSIWAARHVEWHLDALSLVNYQKLLKQSREAGAALGIEEKSSSNTTTNKDNSTATTSIEDGDGDTSAAGGGESSYFSGFMSRVLNPVSANDSMSKDDEVQASSSSTASGSRPLRPPRAGCVATANSWMVAAVECPSGDLTTSSILRLVSRWNVRRMSGIDQWIVLPPPVAGGDGRIMHVFVDPTGTHTLISARNGEAYYHHSSLRTVQKLNGFGRNADGTWSKDLNGVSATSQARMSSNAKPLQQGISAGSYVTTVAWDREKGTEGTSRKILLGTTAGEIYEYMLANGSSTASAVSSSGTSNNAPKKNSADTEEILTQPVLLHKLQSEAPVTGLIFERLRTGLLVLCSTSGKSKRTRFYTFYSAHSSSFRMVLADEAHASLVELPGSLDHADLKICNDHVAMRTETGIYYGTIDRAQSGPAFAGGSMIVDSGILPYAEKQGIPVSLALTPHHIITLSENNEVRFINRVAQKVIQKERVEFASGSTSERASTLHMDDSIMGIGELMSDIRRPDQVWLRKGRSLVHISSTQEDRDVWKYTLFKSLEMPSVVHCPQSTSVPVVGSPATNLSEEEKAQESLFEQAKTLCTNPSQKAVVTAVRAEYHLSQGRASLAAKYLAQCPPALEPFADTAVRLALTNLGIDDPHSYGGSPLARDSLKSNFPLITYLSDKMRVAKNNNDRMTCTMIGAWLTELYLHEKDSSPSAKQALTQFLSQNVHTMDAKTIMKILTSHDVNATDCAAYAAVSGDISTAVSAALRVSPDTQDGVVEALRILNEAPFELAESLYYKYASTLLARAPVLAGKSFLSRYTHGLSPTRLLPSFMFYERLRRDRSRAKQVAQAAKGKNPFVKEGVEESKTLESVDVAGSRDMFGGGVEVQILTQAGSFVDDPSVSTKFLEGVIKLGCRSSAIYSFLISLYVEMADEEPLYKFLSAHVPSASIAAEASRKAGLHSNADDGLSGPLDMSYALRTILSTGRHFRSAIKVYMGFGMRQQAVELALKVDPSLARELAQDSVELEERKRLWLMIAKHAALEGVHGGDVDVVSKVVSVLKDCGPDVLSIEDVLPFLPDFAQIDQIKDEICEALTSYSSKIEGFLKEMNECDHTCDALRVEISRLRTHRMEMRSDARCAFTNKPILSAGEPFYVFPSGYVVLESALKKQVMPYLNERQRARVKEIEGELQRKPSNCADPSAESLQAELDGLIAAECPLTGSIMVDSIDVPFDDSDEIVYLANMTANV</sequence>
<reference evidence="9" key="1">
    <citation type="journal article" date="2021" name="Sci. Rep.">
        <title>Diploid genomic architecture of Nitzschia inconspicua, an elite biomass production diatom.</title>
        <authorList>
            <person name="Oliver A."/>
            <person name="Podell S."/>
            <person name="Pinowska A."/>
            <person name="Traller J.C."/>
            <person name="Smith S.R."/>
            <person name="McClure R."/>
            <person name="Beliaev A."/>
            <person name="Bohutskyi P."/>
            <person name="Hill E.A."/>
            <person name="Rabines A."/>
            <person name="Zheng H."/>
            <person name="Allen L.Z."/>
            <person name="Kuo A."/>
            <person name="Grigoriev I.V."/>
            <person name="Allen A.E."/>
            <person name="Hazlebeck D."/>
            <person name="Allen E.E."/>
        </authorList>
    </citation>
    <scope>NUCLEOTIDE SEQUENCE</scope>
    <source>
        <strain evidence="9">Hildebrandi</strain>
    </source>
</reference>
<keyword evidence="1" id="KW-0479">Metal-binding</keyword>
<dbReference type="GO" id="GO:0030674">
    <property type="term" value="F:protein-macromolecule adaptor activity"/>
    <property type="evidence" value="ECO:0007669"/>
    <property type="project" value="TreeGrafter"/>
</dbReference>
<dbReference type="AlphaFoldDB" id="A0A9K3PIY3"/>
<evidence type="ECO:0000259" key="8">
    <source>
        <dbReference type="Pfam" id="PF26148"/>
    </source>
</evidence>
<dbReference type="GO" id="GO:0006904">
    <property type="term" value="P:vesicle docking involved in exocytosis"/>
    <property type="evidence" value="ECO:0007669"/>
    <property type="project" value="TreeGrafter"/>
</dbReference>
<feature type="domain" description="Pep3/Vps18 beta-propeller" evidence="7">
    <location>
        <begin position="209"/>
        <end position="535"/>
    </location>
</feature>
<feature type="domain" description="Pep3/Vps18 RING C-terminal" evidence="8">
    <location>
        <begin position="1163"/>
        <end position="1248"/>
    </location>
</feature>
<dbReference type="Pfam" id="PF05131">
    <property type="entry name" value="Pep3_Vps18"/>
    <property type="match status" value="1"/>
</dbReference>
<evidence type="ECO:0000256" key="3">
    <source>
        <dbReference type="ARBA" id="ARBA00022833"/>
    </source>
</evidence>
<comment type="caution">
    <text evidence="9">The sequence shown here is derived from an EMBL/GenBank/DDBJ whole genome shotgun (WGS) entry which is preliminary data.</text>
</comment>
<proteinExistence type="predicted"/>
<reference evidence="9" key="2">
    <citation type="submission" date="2021-04" db="EMBL/GenBank/DDBJ databases">
        <authorList>
            <person name="Podell S."/>
        </authorList>
    </citation>
    <scope>NUCLEOTIDE SEQUENCE</scope>
    <source>
        <strain evidence="9">Hildebrandi</strain>
    </source>
</reference>
<dbReference type="GO" id="GO:0005768">
    <property type="term" value="C:endosome"/>
    <property type="evidence" value="ECO:0007669"/>
    <property type="project" value="TreeGrafter"/>
</dbReference>
<dbReference type="EMBL" id="JAGRRH010000019">
    <property type="protein sequence ID" value="KAG7349422.1"/>
    <property type="molecule type" value="Genomic_DNA"/>
</dbReference>
<dbReference type="PANTHER" id="PTHR23323">
    <property type="entry name" value="VACUOLAR PROTEIN SORTING-ASSOCIATED PROTEIN"/>
    <property type="match status" value="1"/>
</dbReference>
<comment type="subcellular location">
    <subcellularLocation>
        <location evidence="5">Endomembrane system</location>
        <topology evidence="5">Peripheral membrane protein</topology>
        <orientation evidence="5">Cytoplasmic side</orientation>
    </subcellularLocation>
</comment>
<protein>
    <submittedName>
        <fullName evidence="9">Pep3/Vps18/deep orange family protein</fullName>
    </submittedName>
</protein>
<dbReference type="GO" id="GO:0048284">
    <property type="term" value="P:organelle fusion"/>
    <property type="evidence" value="ECO:0007669"/>
    <property type="project" value="TreeGrafter"/>
</dbReference>
<feature type="region of interest" description="Disordered" evidence="6">
    <location>
        <begin position="1"/>
        <end position="40"/>
    </location>
</feature>
<name>A0A9K3PIY3_9STRA</name>
<evidence type="ECO:0000256" key="4">
    <source>
        <dbReference type="ARBA" id="ARBA00023136"/>
    </source>
</evidence>
<organism evidence="9 10">
    <name type="scientific">Nitzschia inconspicua</name>
    <dbReference type="NCBI Taxonomy" id="303405"/>
    <lineage>
        <taxon>Eukaryota</taxon>
        <taxon>Sar</taxon>
        <taxon>Stramenopiles</taxon>
        <taxon>Ochrophyta</taxon>
        <taxon>Bacillariophyta</taxon>
        <taxon>Bacillariophyceae</taxon>
        <taxon>Bacillariophycidae</taxon>
        <taxon>Bacillariales</taxon>
        <taxon>Bacillariaceae</taxon>
        <taxon>Nitzschia</taxon>
    </lineage>
</organism>
<dbReference type="GO" id="GO:0007032">
    <property type="term" value="P:endosome organization"/>
    <property type="evidence" value="ECO:0007669"/>
    <property type="project" value="TreeGrafter"/>
</dbReference>
<dbReference type="GO" id="GO:0007033">
    <property type="term" value="P:vacuole organization"/>
    <property type="evidence" value="ECO:0007669"/>
    <property type="project" value="TreeGrafter"/>
</dbReference>
<evidence type="ECO:0000259" key="7">
    <source>
        <dbReference type="Pfam" id="PF05131"/>
    </source>
</evidence>
<dbReference type="InterPro" id="IPR058919">
    <property type="entry name" value="Pep3/Vps18_RING_C"/>
</dbReference>
<keyword evidence="4" id="KW-0472">Membrane</keyword>
<dbReference type="GO" id="GO:0030897">
    <property type="term" value="C:HOPS complex"/>
    <property type="evidence" value="ECO:0007669"/>
    <property type="project" value="TreeGrafter"/>
</dbReference>
<keyword evidence="10" id="KW-1185">Reference proteome</keyword>
<dbReference type="Proteomes" id="UP000693970">
    <property type="component" value="Unassembled WGS sequence"/>
</dbReference>
<feature type="compositionally biased region" description="Low complexity" evidence="6">
    <location>
        <begin position="140"/>
        <end position="149"/>
    </location>
</feature>
<evidence type="ECO:0000313" key="10">
    <source>
        <dbReference type="Proteomes" id="UP000693970"/>
    </source>
</evidence>
<dbReference type="InterPro" id="IPR007810">
    <property type="entry name" value="Pep3/Vps18_beta-prop"/>
</dbReference>
<dbReference type="PANTHER" id="PTHR23323:SF26">
    <property type="entry name" value="VACUOLAR PROTEIN SORTING-ASSOCIATED PROTEIN 18 HOMOLOG"/>
    <property type="match status" value="1"/>
</dbReference>
<evidence type="ECO:0000256" key="2">
    <source>
        <dbReference type="ARBA" id="ARBA00022771"/>
    </source>
</evidence>
<evidence type="ECO:0000256" key="1">
    <source>
        <dbReference type="ARBA" id="ARBA00022723"/>
    </source>
</evidence>